<dbReference type="AlphaFoldDB" id="A0A517R012"/>
<reference evidence="15 16" key="1">
    <citation type="submission" date="2019-02" db="EMBL/GenBank/DDBJ databases">
        <title>Deep-cultivation of Planctomycetes and their phenomic and genomic characterization uncovers novel biology.</title>
        <authorList>
            <person name="Wiegand S."/>
            <person name="Jogler M."/>
            <person name="Boedeker C."/>
            <person name="Pinto D."/>
            <person name="Vollmers J."/>
            <person name="Rivas-Marin E."/>
            <person name="Kohn T."/>
            <person name="Peeters S.H."/>
            <person name="Heuer A."/>
            <person name="Rast P."/>
            <person name="Oberbeckmann S."/>
            <person name="Bunk B."/>
            <person name="Jeske O."/>
            <person name="Meyerdierks A."/>
            <person name="Storesund J.E."/>
            <person name="Kallscheuer N."/>
            <person name="Luecker S."/>
            <person name="Lage O.M."/>
            <person name="Pohl T."/>
            <person name="Merkel B.J."/>
            <person name="Hornburger P."/>
            <person name="Mueller R.-W."/>
            <person name="Bruemmer F."/>
            <person name="Labrenz M."/>
            <person name="Spormann A.M."/>
            <person name="Op den Camp H."/>
            <person name="Overmann J."/>
            <person name="Amann R."/>
            <person name="Jetten M.S.M."/>
            <person name="Mascher T."/>
            <person name="Medema M.H."/>
            <person name="Devos D.P."/>
            <person name="Kaster A.-K."/>
            <person name="Ovreas L."/>
            <person name="Rohde M."/>
            <person name="Galperin M.Y."/>
            <person name="Jogler C."/>
        </authorList>
    </citation>
    <scope>NUCLEOTIDE SEQUENCE [LARGE SCALE GENOMIC DNA]</scope>
    <source>
        <strain evidence="15 16">Pan189</strain>
    </source>
</reference>
<comment type="catalytic activity">
    <reaction evidence="11 12">
        <text>N(6)-[(R)-dihydrolipoyl]-L-lysyl-[protein] + NAD(+) = N(6)-[(R)-lipoyl]-L-lysyl-[protein] + NADH + H(+)</text>
        <dbReference type="Rhea" id="RHEA:15045"/>
        <dbReference type="Rhea" id="RHEA-COMP:10474"/>
        <dbReference type="Rhea" id="RHEA-COMP:10475"/>
        <dbReference type="ChEBI" id="CHEBI:15378"/>
        <dbReference type="ChEBI" id="CHEBI:57540"/>
        <dbReference type="ChEBI" id="CHEBI:57945"/>
        <dbReference type="ChEBI" id="CHEBI:83099"/>
        <dbReference type="ChEBI" id="CHEBI:83100"/>
        <dbReference type="EC" id="1.8.1.4"/>
    </reaction>
</comment>
<evidence type="ECO:0000256" key="8">
    <source>
        <dbReference type="ARBA" id="ARBA00023027"/>
    </source>
</evidence>
<dbReference type="PANTHER" id="PTHR22912:SF160">
    <property type="entry name" value="DIHYDROLIPOYL DEHYDROGENASE"/>
    <property type="match status" value="1"/>
</dbReference>
<keyword evidence="16" id="KW-1185">Reference proteome</keyword>
<dbReference type="PRINTS" id="PR00368">
    <property type="entry name" value="FADPNR"/>
</dbReference>
<evidence type="ECO:0000259" key="14">
    <source>
        <dbReference type="PROSITE" id="PS50968"/>
    </source>
</evidence>
<keyword evidence="5" id="KW-0450">Lipoyl</keyword>
<evidence type="ECO:0000313" key="15">
    <source>
        <dbReference type="EMBL" id="QDT37150.1"/>
    </source>
</evidence>
<evidence type="ECO:0000256" key="2">
    <source>
        <dbReference type="ARBA" id="ARBA00007532"/>
    </source>
</evidence>
<keyword evidence="4 12" id="KW-0285">Flavoprotein</keyword>
<dbReference type="GO" id="GO:0006103">
    <property type="term" value="P:2-oxoglutarate metabolic process"/>
    <property type="evidence" value="ECO:0007669"/>
    <property type="project" value="TreeGrafter"/>
</dbReference>
<accession>A0A517R012</accession>
<keyword evidence="9" id="KW-1015">Disulfide bond</keyword>
<dbReference type="Pfam" id="PF00364">
    <property type="entry name" value="Biotin_lipoyl"/>
    <property type="match status" value="1"/>
</dbReference>
<dbReference type="Gene3D" id="3.50.50.60">
    <property type="entry name" value="FAD/NAD(P)-binding domain"/>
    <property type="match status" value="2"/>
</dbReference>
<dbReference type="PROSITE" id="PS00076">
    <property type="entry name" value="PYRIDINE_REDOX_1"/>
    <property type="match status" value="1"/>
</dbReference>
<organism evidence="15 16">
    <name type="scientific">Stratiformator vulcanicus</name>
    <dbReference type="NCBI Taxonomy" id="2527980"/>
    <lineage>
        <taxon>Bacteria</taxon>
        <taxon>Pseudomonadati</taxon>
        <taxon>Planctomycetota</taxon>
        <taxon>Planctomycetia</taxon>
        <taxon>Planctomycetales</taxon>
        <taxon>Planctomycetaceae</taxon>
        <taxon>Stratiformator</taxon>
    </lineage>
</organism>
<keyword evidence="10 12" id="KW-0676">Redox-active center</keyword>
<dbReference type="InterPro" id="IPR023753">
    <property type="entry name" value="FAD/NAD-binding_dom"/>
</dbReference>
<gene>
    <name evidence="15" type="primary">lpdA</name>
    <name evidence="15" type="ORF">Pan189_15200</name>
</gene>
<dbReference type="CDD" id="cd06849">
    <property type="entry name" value="lipoyl_domain"/>
    <property type="match status" value="1"/>
</dbReference>
<evidence type="ECO:0000256" key="7">
    <source>
        <dbReference type="ARBA" id="ARBA00023002"/>
    </source>
</evidence>
<dbReference type="PRINTS" id="PR00411">
    <property type="entry name" value="PNDRDTASEI"/>
</dbReference>
<keyword evidence="6 12" id="KW-0274">FAD</keyword>
<dbReference type="SUPFAM" id="SSF55424">
    <property type="entry name" value="FAD/NAD-linked reductases, dimerisation (C-terminal) domain"/>
    <property type="match status" value="1"/>
</dbReference>
<comment type="similarity">
    <text evidence="2 12">Belongs to the class-I pyridine nucleotide-disulfide oxidoreductase family.</text>
</comment>
<dbReference type="InterPro" id="IPR000089">
    <property type="entry name" value="Biotin_lipoyl"/>
</dbReference>
<feature type="region of interest" description="Disordered" evidence="13">
    <location>
        <begin position="78"/>
        <end position="119"/>
    </location>
</feature>
<dbReference type="GO" id="GO:0004148">
    <property type="term" value="F:dihydrolipoyl dehydrogenase (NADH) activity"/>
    <property type="evidence" value="ECO:0007669"/>
    <property type="project" value="UniProtKB-EC"/>
</dbReference>
<evidence type="ECO:0000256" key="5">
    <source>
        <dbReference type="ARBA" id="ARBA00022823"/>
    </source>
</evidence>
<dbReference type="InterPro" id="IPR003016">
    <property type="entry name" value="2-oxoA_DH_lipoyl-BS"/>
</dbReference>
<evidence type="ECO:0000256" key="11">
    <source>
        <dbReference type="ARBA" id="ARBA00049187"/>
    </source>
</evidence>
<evidence type="ECO:0000313" key="16">
    <source>
        <dbReference type="Proteomes" id="UP000317318"/>
    </source>
</evidence>
<dbReference type="OrthoDB" id="230580at2"/>
<evidence type="ECO:0000256" key="3">
    <source>
        <dbReference type="ARBA" id="ARBA00012608"/>
    </source>
</evidence>
<dbReference type="InterPro" id="IPR011053">
    <property type="entry name" value="Single_hybrid_motif"/>
</dbReference>
<dbReference type="KEGG" id="svp:Pan189_15200"/>
<dbReference type="SUPFAM" id="SSF51230">
    <property type="entry name" value="Single hybrid motif"/>
    <property type="match status" value="1"/>
</dbReference>
<evidence type="ECO:0000256" key="1">
    <source>
        <dbReference type="ARBA" id="ARBA00001938"/>
    </source>
</evidence>
<dbReference type="Proteomes" id="UP000317318">
    <property type="component" value="Chromosome"/>
</dbReference>
<dbReference type="InterPro" id="IPR016156">
    <property type="entry name" value="FAD/NAD-linked_Rdtase_dimer_sf"/>
</dbReference>
<dbReference type="EMBL" id="CP036268">
    <property type="protein sequence ID" value="QDT37150.1"/>
    <property type="molecule type" value="Genomic_DNA"/>
</dbReference>
<dbReference type="PROSITE" id="PS00189">
    <property type="entry name" value="LIPOYL"/>
    <property type="match status" value="1"/>
</dbReference>
<evidence type="ECO:0000256" key="10">
    <source>
        <dbReference type="ARBA" id="ARBA00023284"/>
    </source>
</evidence>
<dbReference type="EC" id="1.8.1.4" evidence="3 12"/>
<protein>
    <recommendedName>
        <fullName evidence="3 12">Dihydrolipoyl dehydrogenase</fullName>
        <ecNumber evidence="3 12">1.8.1.4</ecNumber>
    </recommendedName>
</protein>
<comment type="miscellaneous">
    <text evidence="12">The active site is a redox-active disulfide bond.</text>
</comment>
<dbReference type="Gene3D" id="3.30.390.30">
    <property type="match status" value="1"/>
</dbReference>
<sequence length="591" mass="61853">MAQEFKLPQVSEGVEEADISEIMVAEGDTISPEQTIMEVETEKAVAPVECPFGGTISKIHVSEGDTVKVGDVLITVEGGEGESEDGGDSSADTSGQAQAESKSGQKPAPQPSSETEVDSDAVDLVVLGGGPGGYPAAFDAADHGLKVVMVDENIQPGGTCLRVGCIPSKTLLHVAKLIHEAEEAKQWGLTFGEPKIDLDRLRGFKTGVVDQLTGGISQLGKGRGVEIIQARGTFVDSNTLSLTKPDGSNETLKFKKCILATGSVPAMPSFFDIGDERVMNSTGALELKDVPAKLLVVGGGYIGLEMGSVYGALGSEVSVVEMTDGLLPGADRDLVKPLQQKLAKEFAAINLNTKVESLEATKDGIKATFSGEAVDKGADAEQVFDRVLIAIGRRPTSKGIGLENTRVETDDKGFAVVDKAMRTSDPNILAIGDVAGEPMLAHKATREARIAVETLLGHSTEFDNVGIPAVVFTDPELAWVGITEAEAKAAGRKVKVSKFPWAASGRAQTIDRIDGLTKLVCDPETDRILGVGIVGANAGELIAEGTLAVEMGAVAEDLAATIHAHPTLSETLMESGEGVGGQATHYYRPKR</sequence>
<dbReference type="InterPro" id="IPR012999">
    <property type="entry name" value="Pyr_OxRdtase_I_AS"/>
</dbReference>
<dbReference type="NCBIfam" id="TIGR01350">
    <property type="entry name" value="lipoamide_DH"/>
    <property type="match status" value="1"/>
</dbReference>
<proteinExistence type="inferred from homology"/>
<dbReference type="Gene3D" id="2.40.50.100">
    <property type="match status" value="1"/>
</dbReference>
<dbReference type="InterPro" id="IPR004099">
    <property type="entry name" value="Pyr_nucl-diS_OxRdtase_dimer"/>
</dbReference>
<dbReference type="SUPFAM" id="SSF51905">
    <property type="entry name" value="FAD/NAD(P)-binding domain"/>
    <property type="match status" value="1"/>
</dbReference>
<evidence type="ECO:0000256" key="12">
    <source>
        <dbReference type="RuleBase" id="RU003692"/>
    </source>
</evidence>
<dbReference type="PROSITE" id="PS50968">
    <property type="entry name" value="BIOTINYL_LIPOYL"/>
    <property type="match status" value="1"/>
</dbReference>
<dbReference type="FunFam" id="3.30.390.30:FF:000001">
    <property type="entry name" value="Dihydrolipoyl dehydrogenase"/>
    <property type="match status" value="1"/>
</dbReference>
<dbReference type="InterPro" id="IPR006258">
    <property type="entry name" value="Lipoamide_DH"/>
</dbReference>
<dbReference type="PANTHER" id="PTHR22912">
    <property type="entry name" value="DISULFIDE OXIDOREDUCTASE"/>
    <property type="match status" value="1"/>
</dbReference>
<dbReference type="Pfam" id="PF07992">
    <property type="entry name" value="Pyr_redox_2"/>
    <property type="match status" value="1"/>
</dbReference>
<dbReference type="Pfam" id="PF02852">
    <property type="entry name" value="Pyr_redox_dim"/>
    <property type="match status" value="1"/>
</dbReference>
<comment type="cofactor">
    <cofactor evidence="12">
        <name>FAD</name>
        <dbReference type="ChEBI" id="CHEBI:57692"/>
    </cofactor>
    <text evidence="12">Binds 1 FAD per subunit.</text>
</comment>
<evidence type="ECO:0000256" key="9">
    <source>
        <dbReference type="ARBA" id="ARBA00023157"/>
    </source>
</evidence>
<comment type="cofactor">
    <cofactor evidence="1">
        <name>(R)-lipoate</name>
        <dbReference type="ChEBI" id="CHEBI:83088"/>
    </cofactor>
</comment>
<feature type="domain" description="Lipoyl-binding" evidence="14">
    <location>
        <begin position="2"/>
        <end position="77"/>
    </location>
</feature>
<dbReference type="RefSeq" id="WP_145363291.1">
    <property type="nucleotide sequence ID" value="NZ_CP036268.1"/>
</dbReference>
<evidence type="ECO:0000256" key="6">
    <source>
        <dbReference type="ARBA" id="ARBA00022827"/>
    </source>
</evidence>
<evidence type="ECO:0000256" key="4">
    <source>
        <dbReference type="ARBA" id="ARBA00022630"/>
    </source>
</evidence>
<dbReference type="GO" id="GO:0050660">
    <property type="term" value="F:flavin adenine dinucleotide binding"/>
    <property type="evidence" value="ECO:0007669"/>
    <property type="project" value="InterPro"/>
</dbReference>
<keyword evidence="7 12" id="KW-0560">Oxidoreductase</keyword>
<dbReference type="InterPro" id="IPR050151">
    <property type="entry name" value="Class-I_Pyr_Nuc-Dis_Oxidored"/>
</dbReference>
<keyword evidence="8 12" id="KW-0520">NAD</keyword>
<dbReference type="InterPro" id="IPR036188">
    <property type="entry name" value="FAD/NAD-bd_sf"/>
</dbReference>
<name>A0A517R012_9PLAN</name>
<evidence type="ECO:0000256" key="13">
    <source>
        <dbReference type="SAM" id="MobiDB-lite"/>
    </source>
</evidence>